<dbReference type="AlphaFoldDB" id="A0ABC8B126"/>
<dbReference type="InterPro" id="IPR036291">
    <property type="entry name" value="NAD(P)-bd_dom_sf"/>
</dbReference>
<dbReference type="CDD" id="cd11731">
    <property type="entry name" value="Lin1944_like_SDR_c"/>
    <property type="match status" value="1"/>
</dbReference>
<dbReference type="PRINTS" id="PR00081">
    <property type="entry name" value="GDHRDH"/>
</dbReference>
<proteinExistence type="inferred from homology"/>
<dbReference type="SUPFAM" id="SSF51735">
    <property type="entry name" value="NAD(P)-binding Rossmann-fold domains"/>
    <property type="match status" value="1"/>
</dbReference>
<dbReference type="Proteomes" id="UP000180166">
    <property type="component" value="Chromosome"/>
</dbReference>
<dbReference type="EC" id="1.1.1.-" evidence="3"/>
<dbReference type="EMBL" id="CP017839">
    <property type="protein sequence ID" value="APB00275.1"/>
    <property type="molecule type" value="Genomic_DNA"/>
</dbReference>
<dbReference type="KEGG" id="nsr:NS506_06239"/>
<evidence type="ECO:0000256" key="1">
    <source>
        <dbReference type="ARBA" id="ARBA00006484"/>
    </source>
</evidence>
<comment type="similarity">
    <text evidence="1">Belongs to the short-chain dehydrogenases/reductases (SDR) family.</text>
</comment>
<dbReference type="InterPro" id="IPR002347">
    <property type="entry name" value="SDR_fam"/>
</dbReference>
<name>A0ABC8B126_9NOCA</name>
<evidence type="ECO:0000256" key="2">
    <source>
        <dbReference type="ARBA" id="ARBA00023002"/>
    </source>
</evidence>
<dbReference type="InterPro" id="IPR051122">
    <property type="entry name" value="SDR_DHRS6-like"/>
</dbReference>
<dbReference type="Gene3D" id="3.40.50.720">
    <property type="entry name" value="NAD(P)-binding Rossmann-like Domain"/>
    <property type="match status" value="1"/>
</dbReference>
<evidence type="ECO:0000313" key="3">
    <source>
        <dbReference type="EMBL" id="APB00275.1"/>
    </source>
</evidence>
<reference evidence="3 4" key="1">
    <citation type="submission" date="2016-10" db="EMBL/GenBank/DDBJ databases">
        <title>Genome sequence of Nocardia seriolae strain EM150506, isolated from Anguila japonica.</title>
        <authorList>
            <person name="Han H.-J."/>
        </authorList>
    </citation>
    <scope>NUCLEOTIDE SEQUENCE [LARGE SCALE GENOMIC DNA]</scope>
    <source>
        <strain evidence="3 4">EM150506</strain>
    </source>
</reference>
<evidence type="ECO:0000313" key="4">
    <source>
        <dbReference type="Proteomes" id="UP000180166"/>
    </source>
</evidence>
<accession>A0ABC8B126</accession>
<organism evidence="3 4">
    <name type="scientific">Nocardia seriolae</name>
    <dbReference type="NCBI Taxonomy" id="37332"/>
    <lineage>
        <taxon>Bacteria</taxon>
        <taxon>Bacillati</taxon>
        <taxon>Actinomycetota</taxon>
        <taxon>Actinomycetes</taxon>
        <taxon>Mycobacteriales</taxon>
        <taxon>Nocardiaceae</taxon>
        <taxon>Nocardia</taxon>
    </lineage>
</organism>
<dbReference type="EC" id="1.1.1.304" evidence="3"/>
<dbReference type="Pfam" id="PF13561">
    <property type="entry name" value="adh_short_C2"/>
    <property type="match status" value="1"/>
</dbReference>
<dbReference type="GO" id="GO:0052588">
    <property type="term" value="F:diacetyl reductase ((S)-acetoin forming) (NAD+) activity"/>
    <property type="evidence" value="ECO:0007669"/>
    <property type="project" value="UniProtKB-EC"/>
</dbReference>
<keyword evidence="2 3" id="KW-0560">Oxidoreductase</keyword>
<dbReference type="PANTHER" id="PTHR43477">
    <property type="entry name" value="DIHYDROANTICAPSIN 7-DEHYDROGENASE"/>
    <property type="match status" value="1"/>
</dbReference>
<dbReference type="NCBIfam" id="NF005449">
    <property type="entry name" value="PRK07041.1"/>
    <property type="match status" value="1"/>
</dbReference>
<sequence>MPPAHGWLKTMTNKGITEQSSRVVVVGGGSGMGQAIADALLTHGHEVIIVGRSEQRLADAVRELGDGKLSAVAADITDEDQVSRLFETVGTVDHVISTAADLAGAYGPIATFDFEHGRGFIETKLIGSMLLAKHARLTENGSLTYISGIAAYRPAVGGAMVASVNAALEGLVRALAVELAPIRVNAVSPGWVMTGIWDQMPWEDKDERLAAMAEKLPARRLGKPEDIAAAVLSLLGSEFVTGTVLHVDGGHRLV</sequence>
<gene>
    <name evidence="3" type="ORF">NS506_06239</name>
</gene>
<dbReference type="EC" id="1.1.1.76" evidence="3"/>
<dbReference type="GO" id="GO:0047512">
    <property type="term" value="F:(S,S)-butanediol dehydrogenase activity"/>
    <property type="evidence" value="ECO:0007669"/>
    <property type="project" value="UniProtKB-EC"/>
</dbReference>
<dbReference type="PANTHER" id="PTHR43477:SF1">
    <property type="entry name" value="DIHYDROANTICAPSIN 7-DEHYDROGENASE"/>
    <property type="match status" value="1"/>
</dbReference>
<protein>
    <submittedName>
        <fullName evidence="3">Oxidoreductase</fullName>
        <ecNumber evidence="3">1.1.1.-</ecNumber>
        <ecNumber evidence="3">1.1.1.304</ecNumber>
        <ecNumber evidence="3">1.1.1.76</ecNumber>
    </submittedName>
</protein>